<dbReference type="InterPro" id="IPR025333">
    <property type="entry name" value="DUF4239"/>
</dbReference>
<evidence type="ECO:0000313" key="3">
    <source>
        <dbReference type="Proteomes" id="UP001596504"/>
    </source>
</evidence>
<gene>
    <name evidence="2" type="ORF">ACFQRI_01395</name>
</gene>
<feature type="transmembrane region" description="Helical" evidence="1">
    <location>
        <begin position="42"/>
        <end position="64"/>
    </location>
</feature>
<feature type="transmembrane region" description="Helical" evidence="1">
    <location>
        <begin position="209"/>
        <end position="230"/>
    </location>
</feature>
<dbReference type="Pfam" id="PF14023">
    <property type="entry name" value="Bestrophin-like"/>
    <property type="match status" value="1"/>
</dbReference>
<feature type="transmembrane region" description="Helical" evidence="1">
    <location>
        <begin position="181"/>
        <end position="203"/>
    </location>
</feature>
<proteinExistence type="predicted"/>
<keyword evidence="1" id="KW-0472">Membrane</keyword>
<dbReference type="Proteomes" id="UP001596504">
    <property type="component" value="Unassembled WGS sequence"/>
</dbReference>
<name>A0ABW2LFF5_9PSEU</name>
<keyword evidence="1" id="KW-0812">Transmembrane</keyword>
<evidence type="ECO:0008006" key="4">
    <source>
        <dbReference type="Google" id="ProtNLM"/>
    </source>
</evidence>
<dbReference type="EMBL" id="JBHTCJ010000001">
    <property type="protein sequence ID" value="MFC7340048.1"/>
    <property type="molecule type" value="Genomic_DNA"/>
</dbReference>
<evidence type="ECO:0000313" key="2">
    <source>
        <dbReference type="EMBL" id="MFC7340048.1"/>
    </source>
</evidence>
<keyword evidence="1" id="KW-1133">Transmembrane helix</keyword>
<protein>
    <recommendedName>
        <fullName evidence="4">DUF4239 domain-containing protein</fullName>
    </recommendedName>
</protein>
<sequence>MTILLHGALWVLGAAAGAAVIGYLVRRIGQDEGRPSNNDAAGQVFTIVSGLQAVVLAFVLVTLFDTVTDAREGAFRESQALVSVSWAVDSFAGDAAQEVRARSVSYLRTVLDTEWPVMQRSQEVRSPGWQQLDRLRTAVREAPIDGDSEFEQARKSEALQRLDEVYEERHQRLTRAFDRGVVAVVWFVLVVGSLVCVLLPNLFGGTRLLPHIMLVSTLAGALALLLFAIYQLQNPFSGGSAVEPEAFRWALERLGQR</sequence>
<evidence type="ECO:0000256" key="1">
    <source>
        <dbReference type="SAM" id="Phobius"/>
    </source>
</evidence>
<comment type="caution">
    <text evidence="2">The sequence shown here is derived from an EMBL/GenBank/DDBJ whole genome shotgun (WGS) entry which is preliminary data.</text>
</comment>
<organism evidence="2 3">
    <name type="scientific">Saccharopolyspora griseoalba</name>
    <dbReference type="NCBI Taxonomy" id="1431848"/>
    <lineage>
        <taxon>Bacteria</taxon>
        <taxon>Bacillati</taxon>
        <taxon>Actinomycetota</taxon>
        <taxon>Actinomycetes</taxon>
        <taxon>Pseudonocardiales</taxon>
        <taxon>Pseudonocardiaceae</taxon>
        <taxon>Saccharopolyspora</taxon>
    </lineage>
</organism>
<dbReference type="RefSeq" id="WP_380663256.1">
    <property type="nucleotide sequence ID" value="NZ_JBHTCJ010000001.1"/>
</dbReference>
<keyword evidence="3" id="KW-1185">Reference proteome</keyword>
<accession>A0ABW2LFF5</accession>
<reference evidence="3" key="1">
    <citation type="journal article" date="2019" name="Int. J. Syst. Evol. Microbiol.">
        <title>The Global Catalogue of Microorganisms (GCM) 10K type strain sequencing project: providing services to taxonomists for standard genome sequencing and annotation.</title>
        <authorList>
            <consortium name="The Broad Institute Genomics Platform"/>
            <consortium name="The Broad Institute Genome Sequencing Center for Infectious Disease"/>
            <person name="Wu L."/>
            <person name="Ma J."/>
        </authorList>
    </citation>
    <scope>NUCLEOTIDE SEQUENCE [LARGE SCALE GENOMIC DNA]</scope>
    <source>
        <strain evidence="3">WLHS5</strain>
    </source>
</reference>